<dbReference type="CDD" id="cd14686">
    <property type="entry name" value="bZIP"/>
    <property type="match status" value="1"/>
</dbReference>
<sequence>MVNIDQVDAVVIAAVESFLAECTGPHQLLGEEEVISMADNGLLLDGHRLLSETETAIRTQEVVNALDVKSTDGSTGEDDAPMMKEEPRATRDLKAVKRRQRYRIKQKAEEAQLARQEIELSKKLTLLQARKKSVAKQMQRVGLRAWKTCALRQKEKRIKAEEYRELLRAAVINRSRVIHKMKALMMEAIPTETLNLKNVPPEGNSALLKTFVHELDSIYAQTDAVFQTADFKLSYPMVYHPVRQNYEGLQIYESADKTFLPFEFEQVSRALSMLILNTDGSIYTVKTVDPANTSAMRCDYHCSLDSGDSTTISGYIATRQYREADRLVFVWHALYEGQEEFADLHSIETGWIVVYPSSGDDSVDGKKSTVLMSFSRLIPMGLANSGVSVDKFGEIVVKAGEDDVKQTMGMLEKMLISAP</sequence>
<dbReference type="AlphaFoldDB" id="A0A8T1WS03"/>
<organism evidence="1 2">
    <name type="scientific">Phytophthora boehmeriae</name>
    <dbReference type="NCBI Taxonomy" id="109152"/>
    <lineage>
        <taxon>Eukaryota</taxon>
        <taxon>Sar</taxon>
        <taxon>Stramenopiles</taxon>
        <taxon>Oomycota</taxon>
        <taxon>Peronosporomycetes</taxon>
        <taxon>Peronosporales</taxon>
        <taxon>Peronosporaceae</taxon>
        <taxon>Phytophthora</taxon>
    </lineage>
</organism>
<proteinExistence type="predicted"/>
<accession>A0A8T1WS03</accession>
<evidence type="ECO:0008006" key="3">
    <source>
        <dbReference type="Google" id="ProtNLM"/>
    </source>
</evidence>
<keyword evidence="2" id="KW-1185">Reference proteome</keyword>
<name>A0A8T1WS03_9STRA</name>
<protein>
    <recommendedName>
        <fullName evidence="3">M96 mating-specific protein family</fullName>
    </recommendedName>
</protein>
<dbReference type="Proteomes" id="UP000693981">
    <property type="component" value="Unassembled WGS sequence"/>
</dbReference>
<gene>
    <name evidence="1" type="ORF">PHYBOEH_002554</name>
</gene>
<reference evidence="1" key="1">
    <citation type="submission" date="2021-02" db="EMBL/GenBank/DDBJ databases">
        <authorList>
            <person name="Palmer J.M."/>
        </authorList>
    </citation>
    <scope>NUCLEOTIDE SEQUENCE</scope>
    <source>
        <strain evidence="1">SCRP23</strain>
    </source>
</reference>
<comment type="caution">
    <text evidence="1">The sequence shown here is derived from an EMBL/GenBank/DDBJ whole genome shotgun (WGS) entry which is preliminary data.</text>
</comment>
<evidence type="ECO:0000313" key="1">
    <source>
        <dbReference type="EMBL" id="KAG7396236.1"/>
    </source>
</evidence>
<dbReference type="EMBL" id="JAGDFL010000166">
    <property type="protein sequence ID" value="KAG7396236.1"/>
    <property type="molecule type" value="Genomic_DNA"/>
</dbReference>
<evidence type="ECO:0000313" key="2">
    <source>
        <dbReference type="Proteomes" id="UP000693981"/>
    </source>
</evidence>